<name>A0A2S2QPJ4_9HEMI</name>
<keyword evidence="1" id="KW-0227">DNA damage</keyword>
<evidence type="ECO:0000259" key="2">
    <source>
        <dbReference type="Pfam" id="PF05970"/>
    </source>
</evidence>
<dbReference type="InterPro" id="IPR027417">
    <property type="entry name" value="P-loop_NTPase"/>
</dbReference>
<dbReference type="EC" id="5.6.2.3" evidence="1"/>
<dbReference type="PANTHER" id="PTHR10492">
    <property type="match status" value="1"/>
</dbReference>
<dbReference type="GO" id="GO:0000723">
    <property type="term" value="P:telomere maintenance"/>
    <property type="evidence" value="ECO:0007669"/>
    <property type="project" value="InterPro"/>
</dbReference>
<evidence type="ECO:0000313" key="4">
    <source>
        <dbReference type="EMBL" id="MBY79593.1"/>
    </source>
</evidence>
<keyword evidence="1" id="KW-0347">Helicase</keyword>
<dbReference type="Pfam" id="PF05970">
    <property type="entry name" value="PIF1"/>
    <property type="match status" value="1"/>
</dbReference>
<dbReference type="Pfam" id="PF14214">
    <property type="entry name" value="Helitron_like_N"/>
    <property type="match status" value="1"/>
</dbReference>
<dbReference type="GO" id="GO:0016887">
    <property type="term" value="F:ATP hydrolysis activity"/>
    <property type="evidence" value="ECO:0007669"/>
    <property type="project" value="RHEA"/>
</dbReference>
<proteinExistence type="inferred from homology"/>
<feature type="domain" description="DNA helicase Pif1-like DEAD-box helicase" evidence="2">
    <location>
        <begin position="488"/>
        <end position="533"/>
    </location>
</feature>
<comment type="cofactor">
    <cofactor evidence="1">
        <name>Mg(2+)</name>
        <dbReference type="ChEBI" id="CHEBI:18420"/>
    </cofactor>
</comment>
<keyword evidence="1" id="KW-0378">Hydrolase</keyword>
<dbReference type="SUPFAM" id="SSF52540">
    <property type="entry name" value="P-loop containing nucleoside triphosphate hydrolases"/>
    <property type="match status" value="1"/>
</dbReference>
<sequence>MNLLTKDKIFGEVRYYMYSTEWQKRGLPHIHILLWLQHHITPDQIDNVICAEIPDPIRDPQLHEIVKCNMIHGPCGCFNRNSPCMKDNACSKHYPENLIKETQTGDDGYPKYKRRSTDDGGFSVNIKGVDIDNHWIVPYNPVLLRTFNAHVNVEYCSSVKSIKYVCKYVNKGSNQASFALENEKDEIKTYESGRYISSSEAVWRILEFPIHERFPTVVHLAVHLENGQRVYFNKQNLHDRVNSPPTTTLLSFFDLCKVNDFAKNLLYPEVPAYYVWDKKKFQRRKRGVNVVGWPDIKREHALDRVYTVHPNNTECYHLRMLLHEIRGPISFEALKTVNGQVYPTFKFTCKALGLLEDDEYLYAALEEAALCQSPHMIRDLFTIILVFCQVTDPLYLWDKFKEYLSEDFKIRLERQDSVDVEHLADVALNKCLSVIEDSVLALGGQPLKEYGLPQPSKSEQFDNREYLKETSYDLVALEDVVRNNEESLNDEQKFAYNQIITSVNNNEGRIYFLDAPGGTGKTFLINLILANLEVLATLP</sequence>
<dbReference type="OrthoDB" id="6607820at2759"/>
<dbReference type="GO" id="GO:0006310">
    <property type="term" value="P:DNA recombination"/>
    <property type="evidence" value="ECO:0007669"/>
    <property type="project" value="UniProtKB-KW"/>
</dbReference>
<dbReference type="InterPro" id="IPR010285">
    <property type="entry name" value="DNA_helicase_pif1-like_DEAD"/>
</dbReference>
<dbReference type="GO" id="GO:0005524">
    <property type="term" value="F:ATP binding"/>
    <property type="evidence" value="ECO:0007669"/>
    <property type="project" value="UniProtKB-KW"/>
</dbReference>
<accession>A0A2S2QPJ4</accession>
<protein>
    <recommendedName>
        <fullName evidence="1">ATP-dependent DNA helicase</fullName>
        <ecNumber evidence="1">5.6.2.3</ecNumber>
    </recommendedName>
</protein>
<keyword evidence="1" id="KW-0067">ATP-binding</keyword>
<feature type="domain" description="Helitron helicase-like" evidence="3">
    <location>
        <begin position="3"/>
        <end position="34"/>
    </location>
</feature>
<evidence type="ECO:0000259" key="3">
    <source>
        <dbReference type="Pfam" id="PF14214"/>
    </source>
</evidence>
<keyword evidence="1" id="KW-0234">DNA repair</keyword>
<reference evidence="4" key="1">
    <citation type="submission" date="2018-04" db="EMBL/GenBank/DDBJ databases">
        <title>Transcriptome assembly of Sipha flava.</title>
        <authorList>
            <person name="Scully E.D."/>
            <person name="Geib S.M."/>
            <person name="Palmer N.A."/>
            <person name="Koch K."/>
            <person name="Bradshaw J."/>
            <person name="Heng-Moss T."/>
            <person name="Sarath G."/>
        </authorList>
    </citation>
    <scope>NUCLEOTIDE SEQUENCE</scope>
</reference>
<comment type="catalytic activity">
    <reaction evidence="1">
        <text>ATP + H2O = ADP + phosphate + H(+)</text>
        <dbReference type="Rhea" id="RHEA:13065"/>
        <dbReference type="ChEBI" id="CHEBI:15377"/>
        <dbReference type="ChEBI" id="CHEBI:15378"/>
        <dbReference type="ChEBI" id="CHEBI:30616"/>
        <dbReference type="ChEBI" id="CHEBI:43474"/>
        <dbReference type="ChEBI" id="CHEBI:456216"/>
        <dbReference type="EC" id="5.6.2.3"/>
    </reaction>
</comment>
<keyword evidence="1" id="KW-0233">DNA recombination</keyword>
<organism evidence="4">
    <name type="scientific">Sipha flava</name>
    <name type="common">yellow sugarcane aphid</name>
    <dbReference type="NCBI Taxonomy" id="143950"/>
    <lineage>
        <taxon>Eukaryota</taxon>
        <taxon>Metazoa</taxon>
        <taxon>Ecdysozoa</taxon>
        <taxon>Arthropoda</taxon>
        <taxon>Hexapoda</taxon>
        <taxon>Insecta</taxon>
        <taxon>Pterygota</taxon>
        <taxon>Neoptera</taxon>
        <taxon>Paraneoptera</taxon>
        <taxon>Hemiptera</taxon>
        <taxon>Sternorrhyncha</taxon>
        <taxon>Aphidomorpha</taxon>
        <taxon>Aphidoidea</taxon>
        <taxon>Aphididae</taxon>
        <taxon>Sipha</taxon>
    </lineage>
</organism>
<dbReference type="GO" id="GO:0006281">
    <property type="term" value="P:DNA repair"/>
    <property type="evidence" value="ECO:0007669"/>
    <property type="project" value="UniProtKB-KW"/>
</dbReference>
<evidence type="ECO:0000256" key="1">
    <source>
        <dbReference type="RuleBase" id="RU363044"/>
    </source>
</evidence>
<dbReference type="AlphaFoldDB" id="A0A2S2QPJ4"/>
<dbReference type="InterPro" id="IPR025476">
    <property type="entry name" value="Helitron_helicase-like"/>
</dbReference>
<keyword evidence="1" id="KW-0547">Nucleotide-binding</keyword>
<dbReference type="PANTHER" id="PTHR10492:SF57">
    <property type="entry name" value="ATP-DEPENDENT DNA HELICASE"/>
    <property type="match status" value="1"/>
</dbReference>
<dbReference type="EMBL" id="GGMS01010390">
    <property type="protein sequence ID" value="MBY79593.1"/>
    <property type="molecule type" value="Transcribed_RNA"/>
</dbReference>
<dbReference type="GO" id="GO:0043139">
    <property type="term" value="F:5'-3' DNA helicase activity"/>
    <property type="evidence" value="ECO:0007669"/>
    <property type="project" value="UniProtKB-EC"/>
</dbReference>
<gene>
    <name evidence="4" type="ORF">g.139962</name>
</gene>
<dbReference type="Gene3D" id="3.40.50.300">
    <property type="entry name" value="P-loop containing nucleotide triphosphate hydrolases"/>
    <property type="match status" value="1"/>
</dbReference>
<comment type="similarity">
    <text evidence="1">Belongs to the helicase family.</text>
</comment>